<dbReference type="AlphaFoldDB" id="A0A182EFL2"/>
<gene>
    <name evidence="2" type="ORF">NOO_LOCUS6878</name>
</gene>
<sequence length="316" mass="37453">DFRPIRFMDWYDESPFFNLYRYIFNIFHRLLRIILNWFMLMVTGKTKLERILTWNVSNRGQITAKVEKLIDEKELPAMPRFWKAGQEDKLAAEIIRECCSEVNSELFEEMKNVLKRSLSQIRGYQELCDLVEKMCKEKYDPKNETHEKRLLKLWELLMPTEDLEDRITDQWQKIGFQGSDPSTDFRGMGILSLEQLIFLAQYDVAHAQSILSVSNHPLYGFPMAITGINLTALIRRLLYSDALKMHFYNTVRGTPTIDNFHHVFCQVFKLFCAFWTKRKPELICFNNVKDDFEAQLTVHLYSDEADLDKLDIRSFT</sequence>
<name>A0A182EFL2_ONCOC</name>
<dbReference type="InterPro" id="IPR006816">
    <property type="entry name" value="ELMO_dom"/>
</dbReference>
<dbReference type="PANTHER" id="PTHR12771">
    <property type="entry name" value="ENGULFMENT AND CELL MOTILITY"/>
    <property type="match status" value="1"/>
</dbReference>
<dbReference type="Pfam" id="PF04727">
    <property type="entry name" value="ELMO_CED12"/>
    <property type="match status" value="1"/>
</dbReference>
<accession>A0A182EFL2</accession>
<dbReference type="PANTHER" id="PTHR12771:SF51">
    <property type="entry name" value="LD01482P"/>
    <property type="match status" value="1"/>
</dbReference>
<reference evidence="4" key="1">
    <citation type="submission" date="2016-06" db="UniProtKB">
        <authorList>
            <consortium name="WormBaseParasite"/>
        </authorList>
    </citation>
    <scope>IDENTIFICATION</scope>
</reference>
<evidence type="ECO:0000313" key="4">
    <source>
        <dbReference type="WBParaSite" id="nOo.2.0.1.t06878-RA"/>
    </source>
</evidence>
<organism evidence="4">
    <name type="scientific">Onchocerca ochengi</name>
    <name type="common">Filarial nematode worm</name>
    <dbReference type="NCBI Taxonomy" id="42157"/>
    <lineage>
        <taxon>Eukaryota</taxon>
        <taxon>Metazoa</taxon>
        <taxon>Ecdysozoa</taxon>
        <taxon>Nematoda</taxon>
        <taxon>Chromadorea</taxon>
        <taxon>Rhabditida</taxon>
        <taxon>Spirurina</taxon>
        <taxon>Spiruromorpha</taxon>
        <taxon>Filarioidea</taxon>
        <taxon>Onchocercidae</taxon>
        <taxon>Onchocerca</taxon>
    </lineage>
</organism>
<evidence type="ECO:0000259" key="1">
    <source>
        <dbReference type="PROSITE" id="PS51335"/>
    </source>
</evidence>
<evidence type="ECO:0000313" key="2">
    <source>
        <dbReference type="EMBL" id="VDK84031.1"/>
    </source>
</evidence>
<reference evidence="2 3" key="2">
    <citation type="submission" date="2018-08" db="EMBL/GenBank/DDBJ databases">
        <authorList>
            <person name="Laetsch R D."/>
            <person name="Stevens L."/>
            <person name="Kumar S."/>
            <person name="Blaxter L. M."/>
        </authorList>
    </citation>
    <scope>NUCLEOTIDE SEQUENCE [LARGE SCALE GENOMIC DNA]</scope>
</reference>
<dbReference type="OrthoDB" id="67155at2759"/>
<dbReference type="PROSITE" id="PS51335">
    <property type="entry name" value="ELMO"/>
    <property type="match status" value="1"/>
</dbReference>
<keyword evidence="3" id="KW-1185">Reference proteome</keyword>
<dbReference type="EMBL" id="UYRW01002258">
    <property type="protein sequence ID" value="VDK84031.1"/>
    <property type="molecule type" value="Genomic_DNA"/>
</dbReference>
<dbReference type="Proteomes" id="UP000271087">
    <property type="component" value="Unassembled WGS sequence"/>
</dbReference>
<dbReference type="GO" id="GO:0005096">
    <property type="term" value="F:GTPase activator activity"/>
    <property type="evidence" value="ECO:0007669"/>
    <property type="project" value="TreeGrafter"/>
</dbReference>
<feature type="domain" description="ELMO" evidence="1">
    <location>
        <begin position="145"/>
        <end position="300"/>
    </location>
</feature>
<evidence type="ECO:0000313" key="3">
    <source>
        <dbReference type="Proteomes" id="UP000271087"/>
    </source>
</evidence>
<dbReference type="STRING" id="42157.A0A182EFL2"/>
<dbReference type="InterPro" id="IPR050868">
    <property type="entry name" value="ELMO_domain-containing"/>
</dbReference>
<protein>
    <submittedName>
        <fullName evidence="4">ELMO domain-containing protein</fullName>
    </submittedName>
</protein>
<proteinExistence type="predicted"/>
<dbReference type="WBParaSite" id="nOo.2.0.1.t06878-RA">
    <property type="protein sequence ID" value="nOo.2.0.1.t06878-RA"/>
    <property type="gene ID" value="nOo.2.0.1.g06878"/>
</dbReference>